<feature type="transmembrane region" description="Helical" evidence="6">
    <location>
        <begin position="97"/>
        <end position="121"/>
    </location>
</feature>
<dbReference type="EMBL" id="JAVDPW010000005">
    <property type="protein sequence ID" value="MDR6290836.1"/>
    <property type="molecule type" value="Genomic_DNA"/>
</dbReference>
<dbReference type="RefSeq" id="WP_309795579.1">
    <property type="nucleotide sequence ID" value="NZ_JAVDPW010000005.1"/>
</dbReference>
<evidence type="ECO:0000256" key="5">
    <source>
        <dbReference type="ARBA" id="ARBA00023136"/>
    </source>
</evidence>
<dbReference type="InterPro" id="IPR001851">
    <property type="entry name" value="ABC_transp_permease"/>
</dbReference>
<organism evidence="7 8">
    <name type="scientific">Inquilinus ginsengisoli</name>
    <dbReference type="NCBI Taxonomy" id="363840"/>
    <lineage>
        <taxon>Bacteria</taxon>
        <taxon>Pseudomonadati</taxon>
        <taxon>Pseudomonadota</taxon>
        <taxon>Alphaproteobacteria</taxon>
        <taxon>Rhodospirillales</taxon>
        <taxon>Rhodospirillaceae</taxon>
        <taxon>Inquilinus</taxon>
    </lineage>
</organism>
<feature type="transmembrane region" description="Helical" evidence="6">
    <location>
        <begin position="160"/>
        <end position="187"/>
    </location>
</feature>
<dbReference type="Proteomes" id="UP001262410">
    <property type="component" value="Unassembled WGS sequence"/>
</dbReference>
<evidence type="ECO:0000256" key="2">
    <source>
        <dbReference type="ARBA" id="ARBA00022475"/>
    </source>
</evidence>
<feature type="transmembrane region" description="Helical" evidence="6">
    <location>
        <begin position="128"/>
        <end position="148"/>
    </location>
</feature>
<keyword evidence="8" id="KW-1185">Reference proteome</keyword>
<comment type="subcellular location">
    <subcellularLocation>
        <location evidence="1">Cell membrane</location>
        <topology evidence="1">Multi-pass membrane protein</topology>
    </subcellularLocation>
</comment>
<comment type="caution">
    <text evidence="7">The sequence shown here is derived from an EMBL/GenBank/DDBJ whole genome shotgun (WGS) entry which is preliminary data.</text>
</comment>
<evidence type="ECO:0000256" key="1">
    <source>
        <dbReference type="ARBA" id="ARBA00004651"/>
    </source>
</evidence>
<evidence type="ECO:0000256" key="6">
    <source>
        <dbReference type="SAM" id="Phobius"/>
    </source>
</evidence>
<keyword evidence="2" id="KW-1003">Cell membrane</keyword>
<dbReference type="PANTHER" id="PTHR32196">
    <property type="entry name" value="ABC TRANSPORTER PERMEASE PROTEIN YPHD-RELATED-RELATED"/>
    <property type="match status" value="1"/>
</dbReference>
<protein>
    <submittedName>
        <fullName evidence="7">Ribose transport system permease protein</fullName>
    </submittedName>
</protein>
<feature type="transmembrane region" description="Helical" evidence="6">
    <location>
        <begin position="298"/>
        <end position="315"/>
    </location>
</feature>
<dbReference type="CDD" id="cd06579">
    <property type="entry name" value="TM_PBP1_transp_AraH_like"/>
    <property type="match status" value="1"/>
</dbReference>
<gene>
    <name evidence="7" type="ORF">E9232_003362</name>
</gene>
<evidence type="ECO:0000313" key="8">
    <source>
        <dbReference type="Proteomes" id="UP001262410"/>
    </source>
</evidence>
<evidence type="ECO:0000256" key="4">
    <source>
        <dbReference type="ARBA" id="ARBA00022989"/>
    </source>
</evidence>
<feature type="transmembrane region" description="Helical" evidence="6">
    <location>
        <begin position="216"/>
        <end position="236"/>
    </location>
</feature>
<reference evidence="7 8" key="1">
    <citation type="submission" date="2023-07" db="EMBL/GenBank/DDBJ databases">
        <title>Sorghum-associated microbial communities from plants grown in Nebraska, USA.</title>
        <authorList>
            <person name="Schachtman D."/>
        </authorList>
    </citation>
    <scope>NUCLEOTIDE SEQUENCE [LARGE SCALE GENOMIC DNA]</scope>
    <source>
        <strain evidence="7 8">584</strain>
    </source>
</reference>
<dbReference type="PANTHER" id="PTHR32196:SF72">
    <property type="entry name" value="RIBOSE IMPORT PERMEASE PROTEIN RBSC"/>
    <property type="match status" value="1"/>
</dbReference>
<dbReference type="Pfam" id="PF02653">
    <property type="entry name" value="BPD_transp_2"/>
    <property type="match status" value="1"/>
</dbReference>
<name>A0ABU1JQE5_9PROT</name>
<sequence>MAALTLSASRLLVGTRAGLIVVIALLLLMFGFGAALSHRFASIGNILNIYEQSAGLALVSLGQTVVILTGGIDLAVGSLVSLTSVLTSGLINGHADLVWPVVAGVLVLGAAIGAVNGGLIVGTGVHPLIVTLGTGAVIQGVTLLYTRGPAGRVPAGFDNFAYGVLPGGISIGATVALLLFLLVSFLLNRSRMGRRVYAVGDDPTAATLMGLPRRRIIVAVYAVSGFFAALTGVYLVSRFGVGQPYSGANYTLTSITPVVVGGTLLSGGRGGVIGTLFGVYLVSMLNNVLNFMDVSTHLQLVIQGLVVILAVSIYVEKQRVFP</sequence>
<feature type="transmembrane region" description="Helical" evidence="6">
    <location>
        <begin position="56"/>
        <end position="77"/>
    </location>
</feature>
<keyword evidence="4 6" id="KW-1133">Transmembrane helix</keyword>
<proteinExistence type="predicted"/>
<keyword evidence="5 6" id="KW-0472">Membrane</keyword>
<evidence type="ECO:0000313" key="7">
    <source>
        <dbReference type="EMBL" id="MDR6290836.1"/>
    </source>
</evidence>
<evidence type="ECO:0000256" key="3">
    <source>
        <dbReference type="ARBA" id="ARBA00022692"/>
    </source>
</evidence>
<keyword evidence="3 6" id="KW-0812">Transmembrane</keyword>
<feature type="transmembrane region" description="Helical" evidence="6">
    <location>
        <begin position="17"/>
        <end position="36"/>
    </location>
</feature>
<accession>A0ABU1JQE5</accession>